<dbReference type="Pfam" id="PF05631">
    <property type="entry name" value="MFS_5"/>
    <property type="match status" value="1"/>
</dbReference>
<dbReference type="EMBL" id="JACGCM010000857">
    <property type="protein sequence ID" value="KAF6165247.1"/>
    <property type="molecule type" value="Genomic_DNA"/>
</dbReference>
<feature type="transmembrane region" description="Helical" evidence="1">
    <location>
        <begin position="69"/>
        <end position="89"/>
    </location>
</feature>
<dbReference type="PANTHER" id="PTHR23516:SF2">
    <property type="entry name" value="MOLYBDATE-ANION TRANSPORTER"/>
    <property type="match status" value="1"/>
</dbReference>
<evidence type="ECO:0000313" key="2">
    <source>
        <dbReference type="EMBL" id="KAF6165247.1"/>
    </source>
</evidence>
<feature type="transmembrane region" description="Helical" evidence="1">
    <location>
        <begin position="426"/>
        <end position="446"/>
    </location>
</feature>
<feature type="transmembrane region" description="Helical" evidence="1">
    <location>
        <begin position="101"/>
        <end position="122"/>
    </location>
</feature>
<sequence>MGVVIDSIEWEPKPQLYLFLFCSCFFSIFLLPYFSKTSNRTSSSSSFDLGTASSSTSNQSSFLCFQRRFLMLYSLASVIEGLESVLGEFEYAYYGVSREQMVVSLCIGSAAALFFGTFLGILSDVIGQKKVCLVFCVLHLFVGIWKRATMNPSVWIASICLALASSIFSFSFETWMVKEHDKLGHRQDLLSDTYWLMDFFGSASLIGSQVLGNWLLSRNGDQRSIIPWSAVVLLSIISFLYITREWKESPVSAGIGGYWTAFSACIFGDKRVWLLATAQACLHFSISIFWILWAPTIVADGREVHLGLIYPCFFGAKMLGSTAVPWLISGSSPVRTEDSLIVAFLMAGFVLSIVAYDYQEIGFLVTVFCFFHACVGIIEPSLARLRTMYVPHQLRGGMISLSLAPANAALLFVLIQAGYASNIENATIMALASLGLFAAAGCMHVLKRWGKQPYQNWHKI</sequence>
<feature type="transmembrane region" description="Helical" evidence="1">
    <location>
        <begin position="362"/>
        <end position="378"/>
    </location>
</feature>
<dbReference type="PANTHER" id="PTHR23516">
    <property type="entry name" value="SAM (S-ADENOSYL METHIONINE) TRANSPORTER"/>
    <property type="match status" value="1"/>
</dbReference>
<dbReference type="Gene3D" id="1.20.1250.20">
    <property type="entry name" value="MFS general substrate transporter like domains"/>
    <property type="match status" value="1"/>
</dbReference>
<feature type="transmembrane region" description="Helical" evidence="1">
    <location>
        <begin position="154"/>
        <end position="172"/>
    </location>
</feature>
<keyword evidence="3" id="KW-1185">Reference proteome</keyword>
<feature type="transmembrane region" description="Helical" evidence="1">
    <location>
        <begin position="399"/>
        <end position="420"/>
    </location>
</feature>
<comment type="caution">
    <text evidence="2">The sequence shown here is derived from an EMBL/GenBank/DDBJ whole genome shotgun (WGS) entry which is preliminary data.</text>
</comment>
<keyword evidence="1" id="KW-0812">Transmembrane</keyword>
<dbReference type="GO" id="GO:0016020">
    <property type="term" value="C:membrane"/>
    <property type="evidence" value="ECO:0007669"/>
    <property type="project" value="InterPro"/>
</dbReference>
<reference evidence="2 3" key="1">
    <citation type="journal article" date="2020" name="IScience">
        <title>Genome Sequencing of the Endangered Kingdonia uniflora (Circaeasteraceae, Ranunculales) Reveals Potential Mechanisms of Evolutionary Specialization.</title>
        <authorList>
            <person name="Sun Y."/>
            <person name="Deng T."/>
            <person name="Zhang A."/>
            <person name="Moore M.J."/>
            <person name="Landis J.B."/>
            <person name="Lin N."/>
            <person name="Zhang H."/>
            <person name="Zhang X."/>
            <person name="Huang J."/>
            <person name="Zhang X."/>
            <person name="Sun H."/>
            <person name="Wang H."/>
        </authorList>
    </citation>
    <scope>NUCLEOTIDE SEQUENCE [LARGE SCALE GENOMIC DNA]</scope>
    <source>
        <strain evidence="2">TB1705</strain>
        <tissue evidence="2">Leaf</tissue>
    </source>
</reference>
<keyword evidence="1" id="KW-0472">Membrane</keyword>
<feature type="transmembrane region" description="Helical" evidence="1">
    <location>
        <begin position="224"/>
        <end position="242"/>
    </location>
</feature>
<dbReference type="SUPFAM" id="SSF103473">
    <property type="entry name" value="MFS general substrate transporter"/>
    <property type="match status" value="1"/>
</dbReference>
<dbReference type="InterPro" id="IPR008509">
    <property type="entry name" value="MOT2/MFSD5"/>
</dbReference>
<protein>
    <recommendedName>
        <fullName evidence="4">Molybdate-anion transporter</fullName>
    </recommendedName>
</protein>
<keyword evidence="1" id="KW-1133">Transmembrane helix</keyword>
<evidence type="ECO:0008006" key="4">
    <source>
        <dbReference type="Google" id="ProtNLM"/>
    </source>
</evidence>
<gene>
    <name evidence="2" type="ORF">GIB67_030429</name>
</gene>
<dbReference type="AlphaFoldDB" id="A0A7J7NDM1"/>
<feature type="transmembrane region" description="Helical" evidence="1">
    <location>
        <begin position="272"/>
        <end position="293"/>
    </location>
</feature>
<organism evidence="2 3">
    <name type="scientific">Kingdonia uniflora</name>
    <dbReference type="NCBI Taxonomy" id="39325"/>
    <lineage>
        <taxon>Eukaryota</taxon>
        <taxon>Viridiplantae</taxon>
        <taxon>Streptophyta</taxon>
        <taxon>Embryophyta</taxon>
        <taxon>Tracheophyta</taxon>
        <taxon>Spermatophyta</taxon>
        <taxon>Magnoliopsida</taxon>
        <taxon>Ranunculales</taxon>
        <taxon>Circaeasteraceae</taxon>
        <taxon>Kingdonia</taxon>
    </lineage>
</organism>
<name>A0A7J7NDM1_9MAGN</name>
<dbReference type="InterPro" id="IPR036259">
    <property type="entry name" value="MFS_trans_sf"/>
</dbReference>
<feature type="transmembrane region" description="Helical" evidence="1">
    <location>
        <begin position="16"/>
        <end position="34"/>
    </location>
</feature>
<evidence type="ECO:0000313" key="3">
    <source>
        <dbReference type="Proteomes" id="UP000541444"/>
    </source>
</evidence>
<feature type="transmembrane region" description="Helical" evidence="1">
    <location>
        <begin position="340"/>
        <end position="356"/>
    </location>
</feature>
<feature type="transmembrane region" description="Helical" evidence="1">
    <location>
        <begin position="308"/>
        <end position="328"/>
    </location>
</feature>
<evidence type="ECO:0000256" key="1">
    <source>
        <dbReference type="SAM" id="Phobius"/>
    </source>
</evidence>
<feature type="transmembrane region" description="Helical" evidence="1">
    <location>
        <begin position="193"/>
        <end position="212"/>
    </location>
</feature>
<accession>A0A7J7NDM1</accession>
<dbReference type="GO" id="GO:0015098">
    <property type="term" value="F:molybdate ion transmembrane transporter activity"/>
    <property type="evidence" value="ECO:0007669"/>
    <property type="project" value="InterPro"/>
</dbReference>
<dbReference type="Proteomes" id="UP000541444">
    <property type="component" value="Unassembled WGS sequence"/>
</dbReference>
<proteinExistence type="predicted"/>
<dbReference type="OrthoDB" id="263957at2759"/>